<gene>
    <name evidence="2" type="primary">ORF25488</name>
</gene>
<reference evidence="2" key="1">
    <citation type="submission" date="2014-12" db="EMBL/GenBank/DDBJ databases">
        <title>Insight into the proteome of Arion vulgaris.</title>
        <authorList>
            <person name="Aradska J."/>
            <person name="Bulat T."/>
            <person name="Smidak R."/>
            <person name="Sarate P."/>
            <person name="Gangsoo J."/>
            <person name="Sialana F."/>
            <person name="Bilban M."/>
            <person name="Lubec G."/>
        </authorList>
    </citation>
    <scope>NUCLEOTIDE SEQUENCE</scope>
    <source>
        <tissue evidence="2">Skin</tissue>
    </source>
</reference>
<protein>
    <submittedName>
        <fullName evidence="2">Uncharacterized protein</fullName>
    </submittedName>
</protein>
<evidence type="ECO:0000313" key="2">
    <source>
        <dbReference type="EMBL" id="CEK55555.1"/>
    </source>
</evidence>
<organism evidence="2">
    <name type="scientific">Arion vulgaris</name>
    <dbReference type="NCBI Taxonomy" id="1028688"/>
    <lineage>
        <taxon>Eukaryota</taxon>
        <taxon>Metazoa</taxon>
        <taxon>Spiralia</taxon>
        <taxon>Lophotrochozoa</taxon>
        <taxon>Mollusca</taxon>
        <taxon>Gastropoda</taxon>
        <taxon>Heterobranchia</taxon>
        <taxon>Euthyneura</taxon>
        <taxon>Panpulmonata</taxon>
        <taxon>Eupulmonata</taxon>
        <taxon>Stylommatophora</taxon>
        <taxon>Helicina</taxon>
        <taxon>Arionoidea</taxon>
        <taxon>Arionidae</taxon>
        <taxon>Arion</taxon>
    </lineage>
</organism>
<sequence length="51" mass="5996">MFPTGTINGGRHIEHSRQSTSLHKTDVNIQTNSHYSRHILWRFMIALVSRY</sequence>
<proteinExistence type="predicted"/>
<evidence type="ECO:0000256" key="1">
    <source>
        <dbReference type="SAM" id="MobiDB-lite"/>
    </source>
</evidence>
<feature type="non-terminal residue" evidence="2">
    <location>
        <position position="51"/>
    </location>
</feature>
<name>A0A0B6YJ71_9EUPU</name>
<accession>A0A0B6YJ71</accession>
<dbReference type="AlphaFoldDB" id="A0A0B6YJ71"/>
<feature type="region of interest" description="Disordered" evidence="1">
    <location>
        <begin position="1"/>
        <end position="22"/>
    </location>
</feature>
<dbReference type="EMBL" id="HACG01008690">
    <property type="protein sequence ID" value="CEK55555.1"/>
    <property type="molecule type" value="Transcribed_RNA"/>
</dbReference>